<name>V6LXI8_9EUKA</name>
<organism evidence="1">
    <name type="scientific">Spironucleus salmonicida</name>
    <dbReference type="NCBI Taxonomy" id="348837"/>
    <lineage>
        <taxon>Eukaryota</taxon>
        <taxon>Metamonada</taxon>
        <taxon>Diplomonadida</taxon>
        <taxon>Hexamitidae</taxon>
        <taxon>Hexamitinae</taxon>
        <taxon>Spironucleus</taxon>
    </lineage>
</organism>
<dbReference type="AlphaFoldDB" id="V6LXI8"/>
<protein>
    <submittedName>
        <fullName evidence="1">Uncharacterized protein</fullName>
    </submittedName>
</protein>
<accession>V6LXI8</accession>
<sequence length="133" mass="15312">MQVLPIWLSCIHAGTLPALLFRFSRNRKWEHLAISGIRVLEPVLLPRCLDTLRKLLENCAISQEQGCIQSQIQAQRGLRSCKFQGLFTRDDKTQLARYIIRMLLEVEQQDMGYSKQVRDLIGRGQDGSGFHIM</sequence>
<evidence type="ECO:0000313" key="1">
    <source>
        <dbReference type="EMBL" id="EST45534.1"/>
    </source>
</evidence>
<proteinExistence type="predicted"/>
<dbReference type="EMBL" id="KI546093">
    <property type="protein sequence ID" value="EST45534.1"/>
    <property type="molecule type" value="Genomic_DNA"/>
</dbReference>
<dbReference type="VEuPathDB" id="GiardiaDB:SS50377_21610"/>
<reference evidence="1" key="1">
    <citation type="journal article" date="2014" name="PLoS Genet.">
        <title>The Genome of Spironucleus salmonicida Highlights a Fish Pathogen Adapted to Fluctuating Environments.</title>
        <authorList>
            <person name="Xu F."/>
            <person name="Jerlstrom-Hultqvist J."/>
            <person name="Einarsson E."/>
            <person name="Astvaldsson A."/>
            <person name="Svard S.G."/>
            <person name="Andersson J.O."/>
        </authorList>
    </citation>
    <scope>NUCLEOTIDE SEQUENCE</scope>
</reference>
<gene>
    <name evidence="1" type="ORF">SS50377_14536</name>
</gene>